<evidence type="ECO:0000256" key="1">
    <source>
        <dbReference type="ARBA" id="ARBA00004651"/>
    </source>
</evidence>
<keyword evidence="9" id="KW-0675">Receptor</keyword>
<dbReference type="GO" id="GO:0043410">
    <property type="term" value="P:positive regulation of MAPK cascade"/>
    <property type="evidence" value="ECO:0007669"/>
    <property type="project" value="TreeGrafter"/>
</dbReference>
<evidence type="ECO:0000256" key="6">
    <source>
        <dbReference type="ARBA" id="ARBA00023040"/>
    </source>
</evidence>
<feature type="transmembrane region" description="Helical" evidence="11">
    <location>
        <begin position="72"/>
        <end position="97"/>
    </location>
</feature>
<dbReference type="InterPro" id="IPR017452">
    <property type="entry name" value="GPCR_Rhodpsn_7TM"/>
</dbReference>
<evidence type="ECO:0000256" key="9">
    <source>
        <dbReference type="ARBA" id="ARBA00023170"/>
    </source>
</evidence>
<evidence type="ECO:0000256" key="4">
    <source>
        <dbReference type="ARBA" id="ARBA00022692"/>
    </source>
</evidence>
<dbReference type="InterPro" id="IPR000276">
    <property type="entry name" value="GPCR_Rhodpsn"/>
</dbReference>
<evidence type="ECO:0000256" key="2">
    <source>
        <dbReference type="ARBA" id="ARBA00010663"/>
    </source>
</evidence>
<name>A0A7R9CRH8_TIMPO</name>
<evidence type="ECO:0000256" key="8">
    <source>
        <dbReference type="ARBA" id="ARBA00023157"/>
    </source>
</evidence>
<evidence type="ECO:0000256" key="5">
    <source>
        <dbReference type="ARBA" id="ARBA00022989"/>
    </source>
</evidence>
<dbReference type="Pfam" id="PF00001">
    <property type="entry name" value="7tm_1"/>
    <property type="match status" value="1"/>
</dbReference>
<sequence length="204" mass="22213">MTVYDDGMEYYNQIVQSPSKLNTSEGSEIQRTTANNWWALLALALVVGTAAGNILVCLAITWERRLQNVTNYFLMSLAITDLMVAVLVMPLGILTLVKGSEPVFAWRESGKPFRNPPPVHPTEIRTSISPSSAVELNTTSALANYATEAAWVSPRQFILPRMHQTPVSLVFLQALISFKLSIAAPIVLLLLRATSGVNSGGLKG</sequence>
<dbReference type="EMBL" id="OD001256">
    <property type="protein sequence ID" value="CAD7401212.1"/>
    <property type="molecule type" value="Genomic_DNA"/>
</dbReference>
<keyword evidence="4 11" id="KW-0812">Transmembrane</keyword>
<feature type="domain" description="G-protein coupled receptors family 1 profile" evidence="12">
    <location>
        <begin position="52"/>
        <end position="91"/>
    </location>
</feature>
<evidence type="ECO:0000313" key="13">
    <source>
        <dbReference type="EMBL" id="CAD7401212.1"/>
    </source>
</evidence>
<evidence type="ECO:0000256" key="3">
    <source>
        <dbReference type="ARBA" id="ARBA00022475"/>
    </source>
</evidence>
<reference evidence="13" key="1">
    <citation type="submission" date="2020-11" db="EMBL/GenBank/DDBJ databases">
        <authorList>
            <person name="Tran Van P."/>
        </authorList>
    </citation>
    <scope>NUCLEOTIDE SEQUENCE</scope>
</reference>
<evidence type="ECO:0000256" key="11">
    <source>
        <dbReference type="SAM" id="Phobius"/>
    </source>
</evidence>
<keyword evidence="3" id="KW-1003">Cell membrane</keyword>
<accession>A0A7R9CRH8</accession>
<keyword evidence="7 11" id="KW-0472">Membrane</keyword>
<dbReference type="PANTHER" id="PTHR24248">
    <property type="entry name" value="ADRENERGIC RECEPTOR-RELATED G-PROTEIN COUPLED RECEPTOR"/>
    <property type="match status" value="1"/>
</dbReference>
<comment type="subcellular location">
    <subcellularLocation>
        <location evidence="1">Cell membrane</location>
        <topology evidence="1">Multi-pass membrane protein</topology>
    </subcellularLocation>
</comment>
<gene>
    <name evidence="13" type="ORF">TPSB3V08_LOCUS2982</name>
</gene>
<dbReference type="GO" id="GO:0005886">
    <property type="term" value="C:plasma membrane"/>
    <property type="evidence" value="ECO:0007669"/>
    <property type="project" value="UniProtKB-SubCell"/>
</dbReference>
<evidence type="ECO:0000256" key="7">
    <source>
        <dbReference type="ARBA" id="ARBA00023136"/>
    </source>
</evidence>
<dbReference type="AlphaFoldDB" id="A0A7R9CRH8"/>
<dbReference type="GO" id="GO:0004993">
    <property type="term" value="F:G protein-coupled serotonin receptor activity"/>
    <property type="evidence" value="ECO:0007669"/>
    <property type="project" value="UniProtKB-ARBA"/>
</dbReference>
<evidence type="ECO:0000259" key="12">
    <source>
        <dbReference type="PROSITE" id="PS50262"/>
    </source>
</evidence>
<dbReference type="PRINTS" id="PR00237">
    <property type="entry name" value="GPCRRHODOPSN"/>
</dbReference>
<keyword evidence="6" id="KW-0297">G-protein coupled receptor</keyword>
<dbReference type="PROSITE" id="PS50262">
    <property type="entry name" value="G_PROTEIN_RECEP_F1_2"/>
    <property type="match status" value="1"/>
</dbReference>
<dbReference type="PANTHER" id="PTHR24248:SF199">
    <property type="entry name" value="IP13425P-RELATED"/>
    <property type="match status" value="1"/>
</dbReference>
<protein>
    <recommendedName>
        <fullName evidence="12">G-protein coupled receptors family 1 profile domain-containing protein</fullName>
    </recommendedName>
</protein>
<dbReference type="SUPFAM" id="SSF81321">
    <property type="entry name" value="Family A G protein-coupled receptor-like"/>
    <property type="match status" value="1"/>
</dbReference>
<evidence type="ECO:0000256" key="10">
    <source>
        <dbReference type="ARBA" id="ARBA00023224"/>
    </source>
</evidence>
<keyword evidence="10" id="KW-0807">Transducer</keyword>
<feature type="transmembrane region" description="Helical" evidence="11">
    <location>
        <begin position="37"/>
        <end position="60"/>
    </location>
</feature>
<dbReference type="Gene3D" id="1.20.1070.10">
    <property type="entry name" value="Rhodopsin 7-helix transmembrane proteins"/>
    <property type="match status" value="1"/>
</dbReference>
<keyword evidence="8" id="KW-1015">Disulfide bond</keyword>
<keyword evidence="5 11" id="KW-1133">Transmembrane helix</keyword>
<feature type="transmembrane region" description="Helical" evidence="11">
    <location>
        <begin position="170"/>
        <end position="191"/>
    </location>
</feature>
<dbReference type="GO" id="GO:0071880">
    <property type="term" value="P:adenylate cyclase-activating adrenergic receptor signaling pathway"/>
    <property type="evidence" value="ECO:0007669"/>
    <property type="project" value="TreeGrafter"/>
</dbReference>
<proteinExistence type="inferred from homology"/>
<comment type="similarity">
    <text evidence="2">Belongs to the G-protein coupled receptor 1 family.</text>
</comment>
<organism evidence="13">
    <name type="scientific">Timema poppense</name>
    <name type="common">Walking stick</name>
    <dbReference type="NCBI Taxonomy" id="170557"/>
    <lineage>
        <taxon>Eukaryota</taxon>
        <taxon>Metazoa</taxon>
        <taxon>Ecdysozoa</taxon>
        <taxon>Arthropoda</taxon>
        <taxon>Hexapoda</taxon>
        <taxon>Insecta</taxon>
        <taxon>Pterygota</taxon>
        <taxon>Neoptera</taxon>
        <taxon>Polyneoptera</taxon>
        <taxon>Phasmatodea</taxon>
        <taxon>Timematodea</taxon>
        <taxon>Timematoidea</taxon>
        <taxon>Timematidae</taxon>
        <taxon>Timema</taxon>
    </lineage>
</organism>